<name>A0A6A4GWD5_9AGAR</name>
<dbReference type="GO" id="GO:0017101">
    <property type="term" value="C:aminoacyl-tRNA synthetase multienzyme complex"/>
    <property type="evidence" value="ECO:0007669"/>
    <property type="project" value="TreeGrafter"/>
</dbReference>
<evidence type="ECO:0000256" key="8">
    <source>
        <dbReference type="ARBA" id="ARBA00029731"/>
    </source>
</evidence>
<gene>
    <name evidence="12" type="ORF">BT96DRAFT_926370</name>
</gene>
<dbReference type="InterPro" id="IPR004154">
    <property type="entry name" value="Anticodon-bd"/>
</dbReference>
<keyword evidence="3" id="KW-0436">Ligase</keyword>
<dbReference type="PROSITE" id="PS50862">
    <property type="entry name" value="AA_TRNA_LIGASE_II"/>
    <property type="match status" value="1"/>
</dbReference>
<keyword evidence="4" id="KW-0547">Nucleotide-binding</keyword>
<evidence type="ECO:0000313" key="12">
    <source>
        <dbReference type="EMBL" id="KAE9389743.1"/>
    </source>
</evidence>
<reference evidence="12" key="1">
    <citation type="journal article" date="2019" name="Environ. Microbiol.">
        <title>Fungal ecological strategies reflected in gene transcription - a case study of two litter decomposers.</title>
        <authorList>
            <person name="Barbi F."/>
            <person name="Kohler A."/>
            <person name="Barry K."/>
            <person name="Baskaran P."/>
            <person name="Daum C."/>
            <person name="Fauchery L."/>
            <person name="Ihrmark K."/>
            <person name="Kuo A."/>
            <person name="LaButti K."/>
            <person name="Lipzen A."/>
            <person name="Morin E."/>
            <person name="Grigoriev I.V."/>
            <person name="Henrissat B."/>
            <person name="Lindahl B."/>
            <person name="Martin F."/>
        </authorList>
    </citation>
    <scope>NUCLEOTIDE SEQUENCE</scope>
    <source>
        <strain evidence="12">JB14</strain>
    </source>
</reference>
<dbReference type="SMART" id="SM00946">
    <property type="entry name" value="ProRS-C_1"/>
    <property type="match status" value="1"/>
</dbReference>
<dbReference type="GO" id="GO:0004827">
    <property type="term" value="F:proline-tRNA ligase activity"/>
    <property type="evidence" value="ECO:0007669"/>
    <property type="project" value="UniProtKB-EC"/>
</dbReference>
<accession>A0A6A4GWD5</accession>
<evidence type="ECO:0000256" key="1">
    <source>
        <dbReference type="ARBA" id="ARBA00008226"/>
    </source>
</evidence>
<evidence type="ECO:0000256" key="10">
    <source>
        <dbReference type="SAM" id="MobiDB-lite"/>
    </source>
</evidence>
<evidence type="ECO:0000256" key="2">
    <source>
        <dbReference type="ARBA" id="ARBA00012831"/>
    </source>
</evidence>
<dbReference type="GO" id="GO:0005524">
    <property type="term" value="F:ATP binding"/>
    <property type="evidence" value="ECO:0007669"/>
    <property type="project" value="UniProtKB-KW"/>
</dbReference>
<proteinExistence type="inferred from homology"/>
<dbReference type="Gene3D" id="3.90.960.10">
    <property type="entry name" value="YbaK/aminoacyl-tRNA synthetase-associated domain"/>
    <property type="match status" value="1"/>
</dbReference>
<feature type="compositionally biased region" description="Basic and acidic residues" evidence="10">
    <location>
        <begin position="604"/>
        <end position="617"/>
    </location>
</feature>
<dbReference type="InterPro" id="IPR036754">
    <property type="entry name" value="YbaK/aa-tRNA-synt-asso_dom_sf"/>
</dbReference>
<dbReference type="GO" id="GO:0006433">
    <property type="term" value="P:prolyl-tRNA aminoacylation"/>
    <property type="evidence" value="ECO:0007669"/>
    <property type="project" value="InterPro"/>
</dbReference>
<evidence type="ECO:0000256" key="6">
    <source>
        <dbReference type="ARBA" id="ARBA00022917"/>
    </source>
</evidence>
<evidence type="ECO:0000259" key="11">
    <source>
        <dbReference type="PROSITE" id="PS50862"/>
    </source>
</evidence>
<dbReference type="FunFam" id="3.40.50.800:FF:000005">
    <property type="entry name" value="bifunctional glutamate/proline--tRNA ligase"/>
    <property type="match status" value="1"/>
</dbReference>
<dbReference type="AlphaFoldDB" id="A0A6A4GWD5"/>
<keyword evidence="5" id="KW-0067">ATP-binding</keyword>
<protein>
    <recommendedName>
        <fullName evidence="2">proline--tRNA ligase</fullName>
        <ecNumber evidence="2">6.1.1.15</ecNumber>
    </recommendedName>
    <alternativeName>
        <fullName evidence="8">Prolyl-tRNA synthetase</fullName>
    </alternativeName>
</protein>
<dbReference type="HAMAP" id="MF_01571">
    <property type="entry name" value="Pro_tRNA_synth_type3"/>
    <property type="match status" value="1"/>
</dbReference>
<feature type="region of interest" description="Disordered" evidence="10">
    <location>
        <begin position="604"/>
        <end position="628"/>
    </location>
</feature>
<dbReference type="CDD" id="cd00778">
    <property type="entry name" value="ProRS_core_arch_euk"/>
    <property type="match status" value="1"/>
</dbReference>
<comment type="similarity">
    <text evidence="1">Belongs to the class-II aminoacyl-tRNA synthetase family.</text>
</comment>
<dbReference type="InterPro" id="IPR004499">
    <property type="entry name" value="Pro-tRNA-ligase_IIa_arc-type"/>
</dbReference>
<dbReference type="Pfam" id="PF00587">
    <property type="entry name" value="tRNA-synt_2b"/>
    <property type="match status" value="1"/>
</dbReference>
<dbReference type="InterPro" id="IPR033721">
    <property type="entry name" value="ProRS_core_arch_euk"/>
</dbReference>
<keyword evidence="6" id="KW-0648">Protein biosynthesis</keyword>
<dbReference type="SUPFAM" id="SSF55681">
    <property type="entry name" value="Class II aaRS and biotin synthetases"/>
    <property type="match status" value="1"/>
</dbReference>
<dbReference type="Proteomes" id="UP000799118">
    <property type="component" value="Unassembled WGS sequence"/>
</dbReference>
<dbReference type="Gene3D" id="3.40.50.800">
    <property type="entry name" value="Anticodon-binding domain"/>
    <property type="match status" value="1"/>
</dbReference>
<dbReference type="Gene3D" id="3.30.110.30">
    <property type="entry name" value="C-terminal domain of ProRS"/>
    <property type="match status" value="1"/>
</dbReference>
<dbReference type="GO" id="GO:0002161">
    <property type="term" value="F:aminoacyl-tRNA deacylase activity"/>
    <property type="evidence" value="ECO:0007669"/>
    <property type="project" value="InterPro"/>
</dbReference>
<dbReference type="PANTHER" id="PTHR43382:SF2">
    <property type="entry name" value="BIFUNCTIONAL GLUTAMATE_PROLINE--TRNA LIGASE"/>
    <property type="match status" value="1"/>
</dbReference>
<dbReference type="EC" id="6.1.1.15" evidence="2"/>
<dbReference type="NCBIfam" id="TIGR00408">
    <property type="entry name" value="proS_fam_I"/>
    <property type="match status" value="1"/>
</dbReference>
<dbReference type="SUPFAM" id="SSF52954">
    <property type="entry name" value="Class II aaRS ABD-related"/>
    <property type="match status" value="1"/>
</dbReference>
<dbReference type="InterPro" id="IPR016061">
    <property type="entry name" value="Pro-tRNA_ligase_II_C"/>
</dbReference>
<dbReference type="PANTHER" id="PTHR43382">
    <property type="entry name" value="PROLYL-TRNA SYNTHETASE"/>
    <property type="match status" value="1"/>
</dbReference>
<dbReference type="Pfam" id="PF09180">
    <property type="entry name" value="ProRS-C_1"/>
    <property type="match status" value="1"/>
</dbReference>
<evidence type="ECO:0000313" key="13">
    <source>
        <dbReference type="Proteomes" id="UP000799118"/>
    </source>
</evidence>
<dbReference type="InterPro" id="IPR036621">
    <property type="entry name" value="Anticodon-bd_dom_sf"/>
</dbReference>
<evidence type="ECO:0000256" key="4">
    <source>
        <dbReference type="ARBA" id="ARBA00022741"/>
    </source>
</evidence>
<dbReference type="FunFam" id="3.30.110.30:FF:000001">
    <property type="entry name" value="Bifunctional glutamate/proline--tRNA ligase"/>
    <property type="match status" value="1"/>
</dbReference>
<keyword evidence="13" id="KW-1185">Reference proteome</keyword>
<dbReference type="SUPFAM" id="SSF55826">
    <property type="entry name" value="YbaK/ProRS associated domain"/>
    <property type="match status" value="1"/>
</dbReference>
<dbReference type="InterPro" id="IPR002314">
    <property type="entry name" value="aa-tRNA-synt_IIb"/>
</dbReference>
<dbReference type="EMBL" id="ML769684">
    <property type="protein sequence ID" value="KAE9389743.1"/>
    <property type="molecule type" value="Genomic_DNA"/>
</dbReference>
<organism evidence="12 13">
    <name type="scientific">Gymnopus androsaceus JB14</name>
    <dbReference type="NCBI Taxonomy" id="1447944"/>
    <lineage>
        <taxon>Eukaryota</taxon>
        <taxon>Fungi</taxon>
        <taxon>Dikarya</taxon>
        <taxon>Basidiomycota</taxon>
        <taxon>Agaricomycotina</taxon>
        <taxon>Agaricomycetes</taxon>
        <taxon>Agaricomycetidae</taxon>
        <taxon>Agaricales</taxon>
        <taxon>Marasmiineae</taxon>
        <taxon>Omphalotaceae</taxon>
        <taxon>Gymnopus</taxon>
    </lineage>
</organism>
<keyword evidence="7" id="KW-0030">Aminoacyl-tRNA synthetase</keyword>
<evidence type="ECO:0000256" key="9">
    <source>
        <dbReference type="ARBA" id="ARBA00047671"/>
    </source>
</evidence>
<sequence>MDSVTKSLVSLSLNPTLATHTSTNSLASWRDALAATSNVPTSFELIKTLVYKPKTAKTATPVPVVVIAREDASTFFSLDKDSLSPLALNQTTFPKVVTVVDASIATTTVPLALHALSSSSTVFLSGSDLLQYLRSVETEDVKLQELDLQNLDTAAPAAAAAAAPKEDARIEGAVQIAIGVKKEVDFPTWYTNVLLKADMLDYYNVSGCYILKPWSYSIWEEIQKWFDSEIKELGVQNSYFPYDHIEGFSPEVAWVTKAGNSDLEEPIAIRPTSETAIHRDLPLKLNQWNSVVRWEFKNPQPFIRTREFLWQEGHTAHLTKEEADIEVRQILDLYRRVYEDLLAVPVIPGVKSEKEKFAGGLYTTTVEGFIPTTGRGIQAATSHCLGQNFSRPEMFNIVVEDPTDPTNQRKTYVWQNSWGLSTRTIGVMVMIHGDNQGLVLPPRVASIQAVVVPCGITVNTSAETRTKIEGACDELAKTLKKSGIKAKADLRDDKTPGFKFNDWEQKGVPLRLEIGPNDLAKQQTLTVRRDNGVKNPVPLENIALTVSQLLESIQSDMFKRAQETYSSRLKEVTKWDDVVPTLDAKNVVVMPWCEIEACEDDIKERSAKGSEPTDERAPSAGAKSLAIPFDQSRWTPIEPGKTKCPACGKDAKRWTMFGRSY</sequence>
<comment type="catalytic activity">
    <reaction evidence="9">
        <text>tRNA(Pro) + L-proline + ATP = L-prolyl-tRNA(Pro) + AMP + diphosphate</text>
        <dbReference type="Rhea" id="RHEA:14305"/>
        <dbReference type="Rhea" id="RHEA-COMP:9700"/>
        <dbReference type="Rhea" id="RHEA-COMP:9702"/>
        <dbReference type="ChEBI" id="CHEBI:30616"/>
        <dbReference type="ChEBI" id="CHEBI:33019"/>
        <dbReference type="ChEBI" id="CHEBI:60039"/>
        <dbReference type="ChEBI" id="CHEBI:78442"/>
        <dbReference type="ChEBI" id="CHEBI:78532"/>
        <dbReference type="ChEBI" id="CHEBI:456215"/>
        <dbReference type="EC" id="6.1.1.15"/>
    </reaction>
</comment>
<dbReference type="GO" id="GO:0005737">
    <property type="term" value="C:cytoplasm"/>
    <property type="evidence" value="ECO:0007669"/>
    <property type="project" value="InterPro"/>
</dbReference>
<evidence type="ECO:0000256" key="3">
    <source>
        <dbReference type="ARBA" id="ARBA00022598"/>
    </source>
</evidence>
<dbReference type="CDD" id="cd00862">
    <property type="entry name" value="ProRS_anticodon_zinc"/>
    <property type="match status" value="1"/>
</dbReference>
<dbReference type="SUPFAM" id="SSF64586">
    <property type="entry name" value="C-terminal domain of ProRS"/>
    <property type="match status" value="1"/>
</dbReference>
<dbReference type="Pfam" id="PF03129">
    <property type="entry name" value="HGTP_anticodon"/>
    <property type="match status" value="1"/>
</dbReference>
<evidence type="ECO:0000256" key="5">
    <source>
        <dbReference type="ARBA" id="ARBA00022840"/>
    </source>
</evidence>
<dbReference type="Gene3D" id="3.30.930.10">
    <property type="entry name" value="Bira Bifunctional Protein, Domain 2"/>
    <property type="match status" value="1"/>
</dbReference>
<feature type="domain" description="Aminoacyl-transfer RNA synthetases class-II family profile" evidence="11">
    <location>
        <begin position="216"/>
        <end position="441"/>
    </location>
</feature>
<dbReference type="InterPro" id="IPR006195">
    <property type="entry name" value="aa-tRNA-synth_II"/>
</dbReference>
<dbReference type="InterPro" id="IPR045864">
    <property type="entry name" value="aa-tRNA-synth_II/BPL/LPL"/>
</dbReference>
<dbReference type="InterPro" id="IPR017449">
    <property type="entry name" value="Pro-tRNA_synth_II"/>
</dbReference>
<dbReference type="OrthoDB" id="1350766at2759"/>
<evidence type="ECO:0000256" key="7">
    <source>
        <dbReference type="ARBA" id="ARBA00023146"/>
    </source>
</evidence>